<evidence type="ECO:0000259" key="3">
    <source>
        <dbReference type="Pfam" id="PF03061"/>
    </source>
</evidence>
<dbReference type="PANTHER" id="PTHR21660:SF1">
    <property type="entry name" value="ACYL-COENZYME A THIOESTERASE 13"/>
    <property type="match status" value="1"/>
</dbReference>
<gene>
    <name evidence="4" type="ORF">MNBD_ALPHA04-1739</name>
</gene>
<dbReference type="Pfam" id="PF03061">
    <property type="entry name" value="4HBT"/>
    <property type="match status" value="1"/>
</dbReference>
<name>A0A3B0R728_9ZZZZ</name>
<evidence type="ECO:0000256" key="2">
    <source>
        <dbReference type="ARBA" id="ARBA00022801"/>
    </source>
</evidence>
<proteinExistence type="inferred from homology"/>
<dbReference type="InterPro" id="IPR003736">
    <property type="entry name" value="PAAI_dom"/>
</dbReference>
<dbReference type="InterPro" id="IPR029069">
    <property type="entry name" value="HotDog_dom_sf"/>
</dbReference>
<protein>
    <recommendedName>
        <fullName evidence="3">Thioesterase domain-containing protein</fullName>
    </recommendedName>
</protein>
<reference evidence="4" key="1">
    <citation type="submission" date="2018-06" db="EMBL/GenBank/DDBJ databases">
        <authorList>
            <person name="Zhirakovskaya E."/>
        </authorList>
    </citation>
    <scope>NUCLEOTIDE SEQUENCE</scope>
</reference>
<dbReference type="InterPro" id="IPR006683">
    <property type="entry name" value="Thioestr_dom"/>
</dbReference>
<dbReference type="PANTHER" id="PTHR21660">
    <property type="entry name" value="THIOESTERASE SUPERFAMILY MEMBER-RELATED"/>
    <property type="match status" value="1"/>
</dbReference>
<dbReference type="CDD" id="cd03443">
    <property type="entry name" value="PaaI_thioesterase"/>
    <property type="match status" value="1"/>
</dbReference>
<comment type="similarity">
    <text evidence="1">Belongs to the thioesterase PaaI family.</text>
</comment>
<dbReference type="AlphaFoldDB" id="A0A3B0R728"/>
<accession>A0A3B0R728</accession>
<feature type="domain" description="Thioesterase" evidence="3">
    <location>
        <begin position="62"/>
        <end position="137"/>
    </location>
</feature>
<evidence type="ECO:0000313" key="4">
    <source>
        <dbReference type="EMBL" id="VAV88990.1"/>
    </source>
</evidence>
<dbReference type="SUPFAM" id="SSF54637">
    <property type="entry name" value="Thioesterase/thiol ester dehydrase-isomerase"/>
    <property type="match status" value="1"/>
</dbReference>
<dbReference type="NCBIfam" id="TIGR00369">
    <property type="entry name" value="unchar_dom_1"/>
    <property type="match status" value="1"/>
</dbReference>
<dbReference type="GO" id="GO:0047617">
    <property type="term" value="F:fatty acyl-CoA hydrolase activity"/>
    <property type="evidence" value="ECO:0007669"/>
    <property type="project" value="InterPro"/>
</dbReference>
<sequence length="150" mass="16188">MEINKKIREHAIISEAVAINQQDIDMDCLPILKSLGCRILKARKNEISLLFHLGDEHVQGLGIVCGGIAATMLDFALTFSVLTILEEGERAMSVGLNVAYLAPVRPGPVFAEARVVIAGKRVAHTEALLKDEKGTLLASAQSPISIKRFG</sequence>
<dbReference type="Gene3D" id="3.10.129.10">
    <property type="entry name" value="Hotdog Thioesterase"/>
    <property type="match status" value="1"/>
</dbReference>
<dbReference type="EMBL" id="UOEF01000063">
    <property type="protein sequence ID" value="VAV88990.1"/>
    <property type="molecule type" value="Genomic_DNA"/>
</dbReference>
<keyword evidence="2" id="KW-0378">Hydrolase</keyword>
<dbReference type="InterPro" id="IPR039298">
    <property type="entry name" value="ACOT13"/>
</dbReference>
<evidence type="ECO:0000256" key="1">
    <source>
        <dbReference type="ARBA" id="ARBA00008324"/>
    </source>
</evidence>
<organism evidence="4">
    <name type="scientific">hydrothermal vent metagenome</name>
    <dbReference type="NCBI Taxonomy" id="652676"/>
    <lineage>
        <taxon>unclassified sequences</taxon>
        <taxon>metagenomes</taxon>
        <taxon>ecological metagenomes</taxon>
    </lineage>
</organism>